<keyword evidence="4 8" id="KW-0812">Transmembrane</keyword>
<proteinExistence type="inferred from homology"/>
<dbReference type="PROSITE" id="PS00543">
    <property type="entry name" value="HLYD_FAMILY"/>
    <property type="match status" value="1"/>
</dbReference>
<evidence type="ECO:0000256" key="1">
    <source>
        <dbReference type="ARBA" id="ARBA00004167"/>
    </source>
</evidence>
<dbReference type="PANTHER" id="PTHR30386:SF28">
    <property type="entry name" value="EXPORTED PROTEIN"/>
    <property type="match status" value="1"/>
</dbReference>
<keyword evidence="7" id="KW-0175">Coiled coil</keyword>
<evidence type="ECO:0000259" key="9">
    <source>
        <dbReference type="Pfam" id="PF26002"/>
    </source>
</evidence>
<comment type="similarity">
    <text evidence="2">Belongs to the membrane fusion protein (MFP) (TC 8.A.1) family.</text>
</comment>
<keyword evidence="3" id="KW-0813">Transport</keyword>
<feature type="coiled-coil region" evidence="7">
    <location>
        <begin position="237"/>
        <end position="264"/>
    </location>
</feature>
<dbReference type="InterPro" id="IPR006144">
    <property type="entry name" value="Secretion_HlyD_CS"/>
</dbReference>
<evidence type="ECO:0000256" key="7">
    <source>
        <dbReference type="SAM" id="Coils"/>
    </source>
</evidence>
<evidence type="ECO:0000256" key="2">
    <source>
        <dbReference type="ARBA" id="ARBA00009477"/>
    </source>
</evidence>
<reference evidence="10" key="2">
    <citation type="submission" date="2016-06" db="EMBL/GenBank/DDBJ databases">
        <title>Adaptive Radiation by Waves of Gene Transfer Leads to Fine-Scale Resource Partitioning in Marine Microbes.</title>
        <authorList>
            <person name="Hehemann J.-H."/>
            <person name="Arevalo P."/>
            <person name="Datta M.S."/>
            <person name="Yu X."/>
            <person name="Corzett C."/>
            <person name="Henschel A."/>
            <person name="Preheim S.P."/>
            <person name="Timberlake S."/>
            <person name="Alm E.J."/>
            <person name="Polz M.F."/>
        </authorList>
    </citation>
    <scope>NUCLEOTIDE SEQUENCE</scope>
    <source>
        <strain evidence="10">9CS106</strain>
    </source>
</reference>
<dbReference type="Gene3D" id="2.40.30.170">
    <property type="match status" value="1"/>
</dbReference>
<organism evidence="10">
    <name type="scientific">Vibrio crassostreae 9CS106</name>
    <dbReference type="NCBI Taxonomy" id="1191300"/>
    <lineage>
        <taxon>Bacteria</taxon>
        <taxon>Pseudomonadati</taxon>
        <taxon>Pseudomonadota</taxon>
        <taxon>Gammaproteobacteria</taxon>
        <taxon>Vibrionales</taxon>
        <taxon>Vibrionaceae</taxon>
        <taxon>Vibrio</taxon>
    </lineage>
</organism>
<dbReference type="GO" id="GO:0016020">
    <property type="term" value="C:membrane"/>
    <property type="evidence" value="ECO:0007669"/>
    <property type="project" value="UniProtKB-SubCell"/>
</dbReference>
<keyword evidence="6 8" id="KW-0472">Membrane</keyword>
<protein>
    <submittedName>
        <fullName evidence="10">Toxin secretion, membrane fusion protein</fullName>
    </submittedName>
</protein>
<feature type="transmembrane region" description="Helical" evidence="8">
    <location>
        <begin position="21"/>
        <end position="45"/>
    </location>
</feature>
<dbReference type="PRINTS" id="PR01490">
    <property type="entry name" value="RTXTOXIND"/>
</dbReference>
<dbReference type="AlphaFoldDB" id="A0A1B1C343"/>
<dbReference type="EMBL" id="CP016230">
    <property type="protein sequence ID" value="ANP79264.1"/>
    <property type="molecule type" value="Genomic_DNA"/>
</dbReference>
<feature type="domain" description="AprE-like beta-barrel" evidence="9">
    <location>
        <begin position="299"/>
        <end position="391"/>
    </location>
</feature>
<evidence type="ECO:0000256" key="6">
    <source>
        <dbReference type="ARBA" id="ARBA00023136"/>
    </source>
</evidence>
<dbReference type="Pfam" id="PF26002">
    <property type="entry name" value="Beta-barrel_AprE"/>
    <property type="match status" value="1"/>
</dbReference>
<evidence type="ECO:0000313" key="10">
    <source>
        <dbReference type="EMBL" id="ANP79264.1"/>
    </source>
</evidence>
<dbReference type="GO" id="GO:0009306">
    <property type="term" value="P:protein secretion"/>
    <property type="evidence" value="ECO:0007669"/>
    <property type="project" value="InterPro"/>
</dbReference>
<accession>A0A1B1C343</accession>
<keyword evidence="5 8" id="KW-1133">Transmembrane helix</keyword>
<evidence type="ECO:0000256" key="8">
    <source>
        <dbReference type="SAM" id="Phobius"/>
    </source>
</evidence>
<comment type="subcellular location">
    <subcellularLocation>
        <location evidence="1">Membrane</location>
        <topology evidence="1">Single-pass membrane protein</topology>
    </subcellularLocation>
</comment>
<name>A0A1B1C343_9VIBR</name>
<sequence>MLFRRQVLEAKKQTLTGRVVLIQPLSLYGISAALFALFVLILFYLSQFEFARKETVKGYLAPQKGVITLYFARSGVLNQLWVEEGLEITEGQPIARIQNSQGLTSGKERTTALIQEIDTQLKMLEKKRTISDALFNKQTLTLQHQLERLNQSLSAINKAKQTNTIRLDLQTQLYEKRQTLSQDGYLSATALIEAQEALLEYQEANQTIDKEVSSLQVEITQIQTQQQLLPEQHNLKLLEIQQQISLLQAQKVELNSEYEFTQKAPKQGTVTAIQAKVGSQVSPSTPILSIIPTNSPLELELLLPTRSAGFVQQGDTVNIRFDAFPYQKFGLMTGAITSIDKALILPSDKALPIKTEQAMYRVTASLPDQFMNAYGEEFPLKTGMLAEADIILETRTLLEWLLDPIYAIQGKL</sequence>
<evidence type="ECO:0000256" key="5">
    <source>
        <dbReference type="ARBA" id="ARBA00022989"/>
    </source>
</evidence>
<dbReference type="PANTHER" id="PTHR30386">
    <property type="entry name" value="MEMBRANE FUSION SUBUNIT OF EMRAB-TOLC MULTIDRUG EFFLUX PUMP"/>
    <property type="match status" value="1"/>
</dbReference>
<reference evidence="10" key="1">
    <citation type="journal article" date="2012" name="Science">
        <title>Ecological populations of bacteria act as socially cohesive units of antibiotic production and resistance.</title>
        <authorList>
            <person name="Cordero O.X."/>
            <person name="Wildschutte H."/>
            <person name="Kirkup B."/>
            <person name="Proehl S."/>
            <person name="Ngo L."/>
            <person name="Hussain F."/>
            <person name="Le Roux F."/>
            <person name="Mincer T."/>
            <person name="Polz M.F."/>
        </authorList>
    </citation>
    <scope>NUCLEOTIDE SEQUENCE</scope>
    <source>
        <strain evidence="10">9CS106</strain>
    </source>
</reference>
<gene>
    <name evidence="10" type="ORF">A134_23370</name>
</gene>
<evidence type="ECO:0000256" key="4">
    <source>
        <dbReference type="ARBA" id="ARBA00022692"/>
    </source>
</evidence>
<dbReference type="InterPro" id="IPR050739">
    <property type="entry name" value="MFP"/>
</dbReference>
<dbReference type="InterPro" id="IPR058982">
    <property type="entry name" value="Beta-barrel_AprE"/>
</dbReference>
<evidence type="ECO:0000256" key="3">
    <source>
        <dbReference type="ARBA" id="ARBA00022448"/>
    </source>
</evidence>